<sequence>MNQCQVKSSNYSQMFQLYPPVCCHSDHSARCTNNCCCITSQPNQKLACRINAITSRVTVGARTGCLEFANGSMGQKIVNIIFA</sequence>
<dbReference type="EMBL" id="APAU02000341">
    <property type="protein sequence ID" value="EUB54104.1"/>
    <property type="molecule type" value="Genomic_DNA"/>
</dbReference>
<keyword evidence="2" id="KW-1185">Reference proteome</keyword>
<name>W6UKT3_ECHGR</name>
<dbReference type="RefSeq" id="XP_024345300.1">
    <property type="nucleotide sequence ID" value="XM_024500287.1"/>
</dbReference>
<gene>
    <name evidence="1" type="ORF">EGR_11038</name>
</gene>
<dbReference type="CTD" id="36346753"/>
<dbReference type="KEGG" id="egl:EGR_11038"/>
<comment type="caution">
    <text evidence="1">The sequence shown here is derived from an EMBL/GenBank/DDBJ whole genome shotgun (WGS) entry which is preliminary data.</text>
</comment>
<dbReference type="GeneID" id="36346753"/>
<dbReference type="Proteomes" id="UP000019149">
    <property type="component" value="Unassembled WGS sequence"/>
</dbReference>
<accession>W6UKT3</accession>
<protein>
    <submittedName>
        <fullName evidence="1">Uncharacterized protein</fullName>
    </submittedName>
</protein>
<evidence type="ECO:0000313" key="1">
    <source>
        <dbReference type="EMBL" id="EUB54104.1"/>
    </source>
</evidence>
<proteinExistence type="predicted"/>
<evidence type="ECO:0000313" key="2">
    <source>
        <dbReference type="Proteomes" id="UP000019149"/>
    </source>
</evidence>
<dbReference type="AlphaFoldDB" id="W6UKT3"/>
<reference evidence="1 2" key="1">
    <citation type="journal article" date="2013" name="Nat. Genet.">
        <title>The genome of the hydatid tapeworm Echinococcus granulosus.</title>
        <authorList>
            <person name="Zheng H."/>
            <person name="Zhang W."/>
            <person name="Zhang L."/>
            <person name="Zhang Z."/>
            <person name="Li J."/>
            <person name="Lu G."/>
            <person name="Zhu Y."/>
            <person name="Wang Y."/>
            <person name="Huang Y."/>
            <person name="Liu J."/>
            <person name="Kang H."/>
            <person name="Chen J."/>
            <person name="Wang L."/>
            <person name="Chen A."/>
            <person name="Yu S."/>
            <person name="Gao Z."/>
            <person name="Jin L."/>
            <person name="Gu W."/>
            <person name="Wang Z."/>
            <person name="Zhao L."/>
            <person name="Shi B."/>
            <person name="Wen H."/>
            <person name="Lin R."/>
            <person name="Jones M.K."/>
            <person name="Brejova B."/>
            <person name="Vinar T."/>
            <person name="Zhao G."/>
            <person name="McManus D.P."/>
            <person name="Chen Z."/>
            <person name="Zhou Y."/>
            <person name="Wang S."/>
        </authorList>
    </citation>
    <scope>NUCLEOTIDE SEQUENCE [LARGE SCALE GENOMIC DNA]</scope>
</reference>
<organism evidence="1 2">
    <name type="scientific">Echinococcus granulosus</name>
    <name type="common">Hydatid tapeworm</name>
    <dbReference type="NCBI Taxonomy" id="6210"/>
    <lineage>
        <taxon>Eukaryota</taxon>
        <taxon>Metazoa</taxon>
        <taxon>Spiralia</taxon>
        <taxon>Lophotrochozoa</taxon>
        <taxon>Platyhelminthes</taxon>
        <taxon>Cestoda</taxon>
        <taxon>Eucestoda</taxon>
        <taxon>Cyclophyllidea</taxon>
        <taxon>Taeniidae</taxon>
        <taxon>Echinococcus</taxon>
        <taxon>Echinococcus granulosus group</taxon>
    </lineage>
</organism>